<dbReference type="AlphaFoldDB" id="A0A0F9RVN5"/>
<sequence length="169" mass="19539">MSLDSFIDLNDFADSITSADVRIISGAYVATADQFVADLYYTMRAMLFTGMQKTLDERLPEVAKKTGAMRQAIFSMFTVQIIDFMGIKKIRIRFDRSLLNDPEWLKYHDIDWELNPKFNIAGYKAPTTPGTRPFSETEIMSELYANLVNQIMIEWTKKGFSYTIRSRSR</sequence>
<reference evidence="1" key="1">
    <citation type="journal article" date="2015" name="Nature">
        <title>Complex archaea that bridge the gap between prokaryotes and eukaryotes.</title>
        <authorList>
            <person name="Spang A."/>
            <person name="Saw J.H."/>
            <person name="Jorgensen S.L."/>
            <person name="Zaremba-Niedzwiedzka K."/>
            <person name="Martijn J."/>
            <person name="Lind A.E."/>
            <person name="van Eijk R."/>
            <person name="Schleper C."/>
            <person name="Guy L."/>
            <person name="Ettema T.J."/>
        </authorList>
    </citation>
    <scope>NUCLEOTIDE SEQUENCE</scope>
</reference>
<name>A0A0F9RVN5_9ZZZZ</name>
<protein>
    <submittedName>
        <fullName evidence="1">Uncharacterized protein</fullName>
    </submittedName>
</protein>
<gene>
    <name evidence="1" type="ORF">LCGC14_0547660</name>
</gene>
<comment type="caution">
    <text evidence="1">The sequence shown here is derived from an EMBL/GenBank/DDBJ whole genome shotgun (WGS) entry which is preliminary data.</text>
</comment>
<proteinExistence type="predicted"/>
<accession>A0A0F9RVN5</accession>
<organism evidence="1">
    <name type="scientific">marine sediment metagenome</name>
    <dbReference type="NCBI Taxonomy" id="412755"/>
    <lineage>
        <taxon>unclassified sequences</taxon>
        <taxon>metagenomes</taxon>
        <taxon>ecological metagenomes</taxon>
    </lineage>
</organism>
<evidence type="ECO:0000313" key="1">
    <source>
        <dbReference type="EMBL" id="KKN58859.1"/>
    </source>
</evidence>
<dbReference type="EMBL" id="LAZR01000746">
    <property type="protein sequence ID" value="KKN58859.1"/>
    <property type="molecule type" value="Genomic_DNA"/>
</dbReference>